<gene>
    <name evidence="2" type="ORF">CHARACLAT_013598</name>
</gene>
<feature type="signal peptide" evidence="1">
    <location>
        <begin position="1"/>
        <end position="16"/>
    </location>
</feature>
<keyword evidence="1" id="KW-0732">Signal</keyword>
<comment type="caution">
    <text evidence="2">The sequence shown here is derived from an EMBL/GenBank/DDBJ whole genome shotgun (WGS) entry which is preliminary data.</text>
</comment>
<organism evidence="2 3">
    <name type="scientific">Characodon lateralis</name>
    <dbReference type="NCBI Taxonomy" id="208331"/>
    <lineage>
        <taxon>Eukaryota</taxon>
        <taxon>Metazoa</taxon>
        <taxon>Chordata</taxon>
        <taxon>Craniata</taxon>
        <taxon>Vertebrata</taxon>
        <taxon>Euteleostomi</taxon>
        <taxon>Actinopterygii</taxon>
        <taxon>Neopterygii</taxon>
        <taxon>Teleostei</taxon>
        <taxon>Neoteleostei</taxon>
        <taxon>Acanthomorphata</taxon>
        <taxon>Ovalentaria</taxon>
        <taxon>Atherinomorphae</taxon>
        <taxon>Cyprinodontiformes</taxon>
        <taxon>Goodeidae</taxon>
        <taxon>Characodon</taxon>
    </lineage>
</organism>
<dbReference type="EMBL" id="JAHUTJ010009183">
    <property type="protein sequence ID" value="MED6267567.1"/>
    <property type="molecule type" value="Genomic_DNA"/>
</dbReference>
<evidence type="ECO:0000313" key="3">
    <source>
        <dbReference type="Proteomes" id="UP001352852"/>
    </source>
</evidence>
<reference evidence="2 3" key="1">
    <citation type="submission" date="2021-06" db="EMBL/GenBank/DDBJ databases">
        <authorList>
            <person name="Palmer J.M."/>
        </authorList>
    </citation>
    <scope>NUCLEOTIDE SEQUENCE [LARGE SCALE GENOMIC DNA]</scope>
    <source>
        <strain evidence="2 3">CL_MEX2019</strain>
        <tissue evidence="2">Muscle</tissue>
    </source>
</reference>
<dbReference type="Proteomes" id="UP001352852">
    <property type="component" value="Unassembled WGS sequence"/>
</dbReference>
<name>A0ABU7CXC6_9TELE</name>
<protein>
    <submittedName>
        <fullName evidence="2">Uncharacterized protein</fullName>
    </submittedName>
</protein>
<accession>A0ABU7CXC6</accession>
<feature type="chain" id="PRO_5047023957" evidence="1">
    <location>
        <begin position="17"/>
        <end position="146"/>
    </location>
</feature>
<evidence type="ECO:0000313" key="2">
    <source>
        <dbReference type="EMBL" id="MED6267567.1"/>
    </source>
</evidence>
<proteinExistence type="predicted"/>
<evidence type="ECO:0000256" key="1">
    <source>
        <dbReference type="SAM" id="SignalP"/>
    </source>
</evidence>
<sequence>MLLFLYFLVMLDQVILESQQRSLYFTPSGQSGLPSPSSVLLRCYPSQEKGAELLQADSCCKNSHSWRASGSPRLIHLTSRITKHLAAANTSLSSCLCPSSLFVSLSLSCLLVSCSPRLCGKARGKPGAERWDCLVSSPLPCRTSEE</sequence>
<keyword evidence="3" id="KW-1185">Reference proteome</keyword>